<evidence type="ECO:0000313" key="2">
    <source>
        <dbReference type="Proteomes" id="UP000013827"/>
    </source>
</evidence>
<evidence type="ECO:0008006" key="3">
    <source>
        <dbReference type="Google" id="ProtNLM"/>
    </source>
</evidence>
<protein>
    <recommendedName>
        <fullName evidence="3">FCP1 homology domain-containing protein</fullName>
    </recommendedName>
</protein>
<accession>A0A0D3HZ94</accession>
<proteinExistence type="predicted"/>
<dbReference type="RefSeq" id="XP_005756758.1">
    <property type="nucleotide sequence ID" value="XM_005756701.1"/>
</dbReference>
<reference evidence="2" key="1">
    <citation type="journal article" date="2013" name="Nature">
        <title>Pan genome of the phytoplankton Emiliania underpins its global distribution.</title>
        <authorList>
            <person name="Read B.A."/>
            <person name="Kegel J."/>
            <person name="Klute M.J."/>
            <person name="Kuo A."/>
            <person name="Lefebvre S.C."/>
            <person name="Maumus F."/>
            <person name="Mayer C."/>
            <person name="Miller J."/>
            <person name="Monier A."/>
            <person name="Salamov A."/>
            <person name="Young J."/>
            <person name="Aguilar M."/>
            <person name="Claverie J.M."/>
            <person name="Frickenhaus S."/>
            <person name="Gonzalez K."/>
            <person name="Herman E.K."/>
            <person name="Lin Y.C."/>
            <person name="Napier J."/>
            <person name="Ogata H."/>
            <person name="Sarno A.F."/>
            <person name="Shmutz J."/>
            <person name="Schroeder D."/>
            <person name="de Vargas C."/>
            <person name="Verret F."/>
            <person name="von Dassow P."/>
            <person name="Valentin K."/>
            <person name="Van de Peer Y."/>
            <person name="Wheeler G."/>
            <person name="Dacks J.B."/>
            <person name="Delwiche C.F."/>
            <person name="Dyhrman S.T."/>
            <person name="Glockner G."/>
            <person name="John U."/>
            <person name="Richards T."/>
            <person name="Worden A.Z."/>
            <person name="Zhang X."/>
            <person name="Grigoriev I.V."/>
            <person name="Allen A.E."/>
            <person name="Bidle K."/>
            <person name="Borodovsky M."/>
            <person name="Bowler C."/>
            <person name="Brownlee C."/>
            <person name="Cock J.M."/>
            <person name="Elias M."/>
            <person name="Gladyshev V.N."/>
            <person name="Groth M."/>
            <person name="Guda C."/>
            <person name="Hadaegh A."/>
            <person name="Iglesias-Rodriguez M.D."/>
            <person name="Jenkins J."/>
            <person name="Jones B.M."/>
            <person name="Lawson T."/>
            <person name="Leese F."/>
            <person name="Lindquist E."/>
            <person name="Lobanov A."/>
            <person name="Lomsadze A."/>
            <person name="Malik S.B."/>
            <person name="Marsh M.E."/>
            <person name="Mackinder L."/>
            <person name="Mock T."/>
            <person name="Mueller-Roeber B."/>
            <person name="Pagarete A."/>
            <person name="Parker M."/>
            <person name="Probert I."/>
            <person name="Quesneville H."/>
            <person name="Raines C."/>
            <person name="Rensing S.A."/>
            <person name="Riano-Pachon D.M."/>
            <person name="Richier S."/>
            <person name="Rokitta S."/>
            <person name="Shiraiwa Y."/>
            <person name="Soanes D.M."/>
            <person name="van der Giezen M."/>
            <person name="Wahlund T.M."/>
            <person name="Williams B."/>
            <person name="Wilson W."/>
            <person name="Wolfe G."/>
            <person name="Wurch L.L."/>
        </authorList>
    </citation>
    <scope>NUCLEOTIDE SEQUENCE</scope>
</reference>
<dbReference type="Proteomes" id="UP000013827">
    <property type="component" value="Unassembled WGS sequence"/>
</dbReference>
<dbReference type="eggNOG" id="ENOG502SBVB">
    <property type="taxonomic scope" value="Eukaryota"/>
</dbReference>
<reference evidence="1" key="2">
    <citation type="submission" date="2024-10" db="UniProtKB">
        <authorList>
            <consortium name="EnsemblProtists"/>
        </authorList>
    </citation>
    <scope>IDENTIFICATION</scope>
</reference>
<evidence type="ECO:0000313" key="1">
    <source>
        <dbReference type="EnsemblProtists" id="EOD04329"/>
    </source>
</evidence>
<dbReference type="GeneID" id="17250475"/>
<dbReference type="AlphaFoldDB" id="A0A0D3HZ94"/>
<name>A0A0D3HZ94_EMIH1</name>
<dbReference type="OMA" id="GLREDCI"/>
<dbReference type="EnsemblProtists" id="EOD04329">
    <property type="protein sequence ID" value="EOD04329"/>
    <property type="gene ID" value="EMIHUDRAFT_250586"/>
</dbReference>
<dbReference type="PaxDb" id="2903-EOD04329"/>
<sequence length="199" mass="20768">MRYIFLDIDGVLHPATAGTDRQFSPNCLRALRTIVGATGAALILSSSWQSSQAAAEVVDEELARWGLPRCSGRTSAGPTGVGAAARVGEILAWLAAKTEVEVWVALDDLPLLAHRSDGRFVQTDPAVGLTEADAARAIALLGGPTDDTPSLPPPPTEEDLAATLLSPAAKSRERRLLSASVDHTVLGGAAFSFFASPSR</sequence>
<dbReference type="KEGG" id="ehx:EMIHUDRAFT_250586"/>
<keyword evidence="2" id="KW-1185">Reference proteome</keyword>
<dbReference type="Pfam" id="PF18143">
    <property type="entry name" value="HAD_SAK_2"/>
    <property type="match status" value="1"/>
</dbReference>
<organism evidence="1 2">
    <name type="scientific">Emiliania huxleyi (strain CCMP1516)</name>
    <dbReference type="NCBI Taxonomy" id="280463"/>
    <lineage>
        <taxon>Eukaryota</taxon>
        <taxon>Haptista</taxon>
        <taxon>Haptophyta</taxon>
        <taxon>Prymnesiophyceae</taxon>
        <taxon>Isochrysidales</taxon>
        <taxon>Noelaerhabdaceae</taxon>
        <taxon>Emiliania</taxon>
    </lineage>
</organism>
<dbReference type="HOGENOM" id="CLU_1374483_0_0_1"/>